<evidence type="ECO:0000313" key="2">
    <source>
        <dbReference type="Proteomes" id="UP001075461"/>
    </source>
</evidence>
<accession>A0A9Q4PVW9</accession>
<name>A0A9Q4PVW9_9BACT</name>
<proteinExistence type="predicted"/>
<organism evidence="1 2">
    <name type="scientific">Campylobacter ureolyticus</name>
    <dbReference type="NCBI Taxonomy" id="827"/>
    <lineage>
        <taxon>Bacteria</taxon>
        <taxon>Pseudomonadati</taxon>
        <taxon>Campylobacterota</taxon>
        <taxon>Epsilonproteobacteria</taxon>
        <taxon>Campylobacterales</taxon>
        <taxon>Campylobacteraceae</taxon>
        <taxon>Campylobacter</taxon>
    </lineage>
</organism>
<dbReference type="AlphaFoldDB" id="A0A9Q4PVW9"/>
<evidence type="ECO:0000313" key="1">
    <source>
        <dbReference type="EMBL" id="MCZ6162339.1"/>
    </source>
</evidence>
<reference evidence="1" key="1">
    <citation type="submission" date="2022-12" db="EMBL/GenBank/DDBJ databases">
        <title>Species Delineation and Comparative Genomics within the Campylobacter ureolyticus Complex.</title>
        <authorList>
            <person name="Maki J."/>
            <person name="Howard M."/>
            <person name="Connelly S."/>
            <person name="Hardy D.J."/>
            <person name="Cameron A."/>
        </authorList>
    </citation>
    <scope>NUCLEOTIDE SEQUENCE</scope>
    <source>
        <strain evidence="1">URMC_786</strain>
    </source>
</reference>
<gene>
    <name evidence="1" type="ORF">O6B92_08350</name>
</gene>
<protein>
    <submittedName>
        <fullName evidence="1">Uncharacterized protein</fullName>
    </submittedName>
</protein>
<dbReference type="EMBL" id="JAPXGP010000006">
    <property type="protein sequence ID" value="MCZ6162339.1"/>
    <property type="molecule type" value="Genomic_DNA"/>
</dbReference>
<dbReference type="Proteomes" id="UP001075461">
    <property type="component" value="Unassembled WGS sequence"/>
</dbReference>
<sequence>MDIIKLSSLDEITRLLKKLDKSRIDIGDDKRAKIASHIESLAKDASKKRVRTFRRKAELKKIFKESQIDEIFKKFE</sequence>
<comment type="caution">
    <text evidence="1">The sequence shown here is derived from an EMBL/GenBank/DDBJ whole genome shotgun (WGS) entry which is preliminary data.</text>
</comment>
<dbReference type="RefSeq" id="WP_269480576.1">
    <property type="nucleotide sequence ID" value="NZ_JAPXGH010000011.1"/>
</dbReference>